<dbReference type="EC" id="2.7.13.3" evidence="2"/>
<accession>A0ABS5AIS5</accession>
<keyword evidence="7" id="KW-0067">ATP-binding</keyword>
<sequence length="376" mass="39425">MPSARETFRAAWPALPFLAVGLAGTQAAFFFQQGLGTYPDWLAHLFVVVAAASLALRRWPGPALVVNGVALTAYLTLGYPFGPILLTVPAVVYLVSVRWPFRQAAVTVAAYFGVFTVALFTKNLLDQPVFDVSRMLALTGVWLVLLAAALALGQATRVRRAAAEDVRAEQARRVASEERLRMAQDLHDTIGHGLAVIAMQAGVALHVLARSPEQAREAMEAVRVTSKESLENLRFALDALRSPGAAERRPTPGLADLPRLLDRVHAGGVEVGLDGAAGVLPAPVDAAAYRIVQESLTNVLRHAGAASAHIRLARDGHGLLVEVTDTGGAGPVMPAGGGTGIRGMRAQAEALGGTLTAGPRDGGGFAVTARLPVEEA</sequence>
<evidence type="ECO:0000256" key="5">
    <source>
        <dbReference type="ARBA" id="ARBA00022741"/>
    </source>
</evidence>
<keyword evidence="9" id="KW-0472">Membrane</keyword>
<keyword evidence="8" id="KW-0902">Two-component regulatory system</keyword>
<dbReference type="InterPro" id="IPR003594">
    <property type="entry name" value="HATPase_dom"/>
</dbReference>
<keyword evidence="9" id="KW-0812">Transmembrane</keyword>
<feature type="transmembrane region" description="Helical" evidence="9">
    <location>
        <begin position="37"/>
        <end position="56"/>
    </location>
</feature>
<dbReference type="RefSeq" id="WP_086783122.1">
    <property type="nucleotide sequence ID" value="NZ_JAGIOO010000001.1"/>
</dbReference>
<dbReference type="InterPro" id="IPR050482">
    <property type="entry name" value="Sensor_HK_TwoCompSys"/>
</dbReference>
<evidence type="ECO:0000313" key="13">
    <source>
        <dbReference type="Proteomes" id="UP001519363"/>
    </source>
</evidence>
<evidence type="ECO:0000313" key="12">
    <source>
        <dbReference type="EMBL" id="MBP2476446.1"/>
    </source>
</evidence>
<evidence type="ECO:0000259" key="11">
    <source>
        <dbReference type="Pfam" id="PF07730"/>
    </source>
</evidence>
<evidence type="ECO:0000256" key="9">
    <source>
        <dbReference type="SAM" id="Phobius"/>
    </source>
</evidence>
<dbReference type="Gene3D" id="3.30.565.10">
    <property type="entry name" value="Histidine kinase-like ATPase, C-terminal domain"/>
    <property type="match status" value="1"/>
</dbReference>
<evidence type="ECO:0000256" key="6">
    <source>
        <dbReference type="ARBA" id="ARBA00022777"/>
    </source>
</evidence>
<dbReference type="Pfam" id="PF07730">
    <property type="entry name" value="HisKA_3"/>
    <property type="match status" value="1"/>
</dbReference>
<comment type="caution">
    <text evidence="12">The sequence shown here is derived from an EMBL/GenBank/DDBJ whole genome shotgun (WGS) entry which is preliminary data.</text>
</comment>
<dbReference type="GO" id="GO:0016301">
    <property type="term" value="F:kinase activity"/>
    <property type="evidence" value="ECO:0007669"/>
    <property type="project" value="UniProtKB-KW"/>
</dbReference>
<dbReference type="InterPro" id="IPR036890">
    <property type="entry name" value="HATPase_C_sf"/>
</dbReference>
<dbReference type="PANTHER" id="PTHR24421:SF10">
    <property type="entry name" value="NITRATE_NITRITE SENSOR PROTEIN NARQ"/>
    <property type="match status" value="1"/>
</dbReference>
<name>A0ABS5AIS5_9PSEU</name>
<organism evidence="12 13">
    <name type="scientific">Crossiella equi</name>
    <dbReference type="NCBI Taxonomy" id="130796"/>
    <lineage>
        <taxon>Bacteria</taxon>
        <taxon>Bacillati</taxon>
        <taxon>Actinomycetota</taxon>
        <taxon>Actinomycetes</taxon>
        <taxon>Pseudonocardiales</taxon>
        <taxon>Pseudonocardiaceae</taxon>
        <taxon>Crossiella</taxon>
    </lineage>
</organism>
<dbReference type="CDD" id="cd16917">
    <property type="entry name" value="HATPase_UhpB-NarQ-NarX-like"/>
    <property type="match status" value="1"/>
</dbReference>
<feature type="transmembrane region" description="Helical" evidence="9">
    <location>
        <begin position="132"/>
        <end position="152"/>
    </location>
</feature>
<gene>
    <name evidence="12" type="ORF">JOF53_005318</name>
</gene>
<keyword evidence="4" id="KW-0808">Transferase</keyword>
<dbReference type="EMBL" id="JAGIOO010000001">
    <property type="protein sequence ID" value="MBP2476446.1"/>
    <property type="molecule type" value="Genomic_DNA"/>
</dbReference>
<feature type="domain" description="Histidine kinase/HSP90-like ATPase" evidence="10">
    <location>
        <begin position="287"/>
        <end position="374"/>
    </location>
</feature>
<dbReference type="Pfam" id="PF02518">
    <property type="entry name" value="HATPase_c"/>
    <property type="match status" value="1"/>
</dbReference>
<dbReference type="InterPro" id="IPR011712">
    <property type="entry name" value="Sig_transdc_His_kin_sub3_dim/P"/>
</dbReference>
<evidence type="ECO:0000256" key="8">
    <source>
        <dbReference type="ARBA" id="ARBA00023012"/>
    </source>
</evidence>
<feature type="transmembrane region" description="Helical" evidence="9">
    <location>
        <begin position="68"/>
        <end position="95"/>
    </location>
</feature>
<keyword evidence="13" id="KW-1185">Reference proteome</keyword>
<evidence type="ECO:0000256" key="7">
    <source>
        <dbReference type="ARBA" id="ARBA00022840"/>
    </source>
</evidence>
<keyword evidence="9" id="KW-1133">Transmembrane helix</keyword>
<comment type="catalytic activity">
    <reaction evidence="1">
        <text>ATP + protein L-histidine = ADP + protein N-phospho-L-histidine.</text>
        <dbReference type="EC" id="2.7.13.3"/>
    </reaction>
</comment>
<evidence type="ECO:0000256" key="1">
    <source>
        <dbReference type="ARBA" id="ARBA00000085"/>
    </source>
</evidence>
<evidence type="ECO:0000256" key="2">
    <source>
        <dbReference type="ARBA" id="ARBA00012438"/>
    </source>
</evidence>
<keyword evidence="5" id="KW-0547">Nucleotide-binding</keyword>
<protein>
    <recommendedName>
        <fullName evidence="2">histidine kinase</fullName>
        <ecNumber evidence="2">2.7.13.3</ecNumber>
    </recommendedName>
</protein>
<keyword evidence="6 12" id="KW-0418">Kinase</keyword>
<dbReference type="SUPFAM" id="SSF55874">
    <property type="entry name" value="ATPase domain of HSP90 chaperone/DNA topoisomerase II/histidine kinase"/>
    <property type="match status" value="1"/>
</dbReference>
<dbReference type="Proteomes" id="UP001519363">
    <property type="component" value="Unassembled WGS sequence"/>
</dbReference>
<feature type="transmembrane region" description="Helical" evidence="9">
    <location>
        <begin position="101"/>
        <end position="120"/>
    </location>
</feature>
<reference evidence="12 13" key="1">
    <citation type="submission" date="2021-03" db="EMBL/GenBank/DDBJ databases">
        <title>Sequencing the genomes of 1000 actinobacteria strains.</title>
        <authorList>
            <person name="Klenk H.-P."/>
        </authorList>
    </citation>
    <scope>NUCLEOTIDE SEQUENCE [LARGE SCALE GENOMIC DNA]</scope>
    <source>
        <strain evidence="12 13">DSM 44580</strain>
    </source>
</reference>
<proteinExistence type="predicted"/>
<evidence type="ECO:0000259" key="10">
    <source>
        <dbReference type="Pfam" id="PF02518"/>
    </source>
</evidence>
<feature type="domain" description="Signal transduction histidine kinase subgroup 3 dimerisation and phosphoacceptor" evidence="11">
    <location>
        <begin position="178"/>
        <end position="243"/>
    </location>
</feature>
<keyword evidence="3" id="KW-0597">Phosphoprotein</keyword>
<evidence type="ECO:0000256" key="3">
    <source>
        <dbReference type="ARBA" id="ARBA00022553"/>
    </source>
</evidence>
<dbReference type="PANTHER" id="PTHR24421">
    <property type="entry name" value="NITRATE/NITRITE SENSOR PROTEIN NARX-RELATED"/>
    <property type="match status" value="1"/>
</dbReference>
<dbReference type="Gene3D" id="1.20.5.1930">
    <property type="match status" value="1"/>
</dbReference>
<evidence type="ECO:0000256" key="4">
    <source>
        <dbReference type="ARBA" id="ARBA00022679"/>
    </source>
</evidence>